<evidence type="ECO:0000256" key="2">
    <source>
        <dbReference type="ARBA" id="ARBA00022741"/>
    </source>
</evidence>
<feature type="binding site" evidence="4">
    <location>
        <begin position="133"/>
        <end position="141"/>
    </location>
    <ligand>
        <name>ATP</name>
        <dbReference type="ChEBI" id="CHEBI:30616"/>
    </ligand>
</feature>
<dbReference type="InterPro" id="IPR037171">
    <property type="entry name" value="NagB/RpiA_transferase-like"/>
</dbReference>
<keyword evidence="7" id="KW-1185">Reference proteome</keyword>
<dbReference type="SUPFAM" id="SSF100950">
    <property type="entry name" value="NagB/RpiA/CoA transferase-like"/>
    <property type="match status" value="1"/>
</dbReference>
<dbReference type="GO" id="GO:0005524">
    <property type="term" value="F:ATP binding"/>
    <property type="evidence" value="ECO:0007669"/>
    <property type="project" value="UniProtKB-KW"/>
</dbReference>
<comment type="caution">
    <text evidence="6">The sequence shown here is derived from an EMBL/GenBank/DDBJ whole genome shotgun (WGS) entry which is preliminary data.</text>
</comment>
<dbReference type="GO" id="GO:0009396">
    <property type="term" value="P:folic acid-containing compound biosynthetic process"/>
    <property type="evidence" value="ECO:0007669"/>
    <property type="project" value="TreeGrafter"/>
</dbReference>
<comment type="similarity">
    <text evidence="1 5">Belongs to the 5-formyltetrahydrofolate cyclo-ligase family.</text>
</comment>
<evidence type="ECO:0000256" key="1">
    <source>
        <dbReference type="ARBA" id="ARBA00010638"/>
    </source>
</evidence>
<keyword evidence="2 4" id="KW-0547">Nucleotide-binding</keyword>
<dbReference type="InterPro" id="IPR024185">
    <property type="entry name" value="FTHF_cligase-like_sf"/>
</dbReference>
<protein>
    <recommendedName>
        <fullName evidence="5">5-formyltetrahydrofolate cyclo-ligase</fullName>
        <ecNumber evidence="5">6.3.3.2</ecNumber>
    </recommendedName>
</protein>
<dbReference type="NCBIfam" id="TIGR02727">
    <property type="entry name" value="MTHFS_bact"/>
    <property type="match status" value="1"/>
</dbReference>
<feature type="binding site" evidence="4">
    <location>
        <position position="59"/>
    </location>
    <ligand>
        <name>substrate</name>
    </ligand>
</feature>
<dbReference type="GO" id="GO:0046872">
    <property type="term" value="F:metal ion binding"/>
    <property type="evidence" value="ECO:0007669"/>
    <property type="project" value="UniProtKB-KW"/>
</dbReference>
<dbReference type="RefSeq" id="WP_183306724.1">
    <property type="nucleotide sequence ID" value="NZ_JACIEP010000005.1"/>
</dbReference>
<dbReference type="Proteomes" id="UP000555103">
    <property type="component" value="Unassembled WGS sequence"/>
</dbReference>
<sequence length="185" mass="22046">MNKVQQEKDKLRKKILTLKKGYTQDELYYKSLEVLSIVEITGIFQEAEKIFIYNNLKDEVHTLDFIRKWEQEKEFYLPVVDGDDLRFRRYSPSTGFQQSSYGIMEPIGEDFTDYNKVDLVIVPGMAFDRRMNRMGRGRGFYDRLLPKLKAPRMGVCFDFQLFDQIPIGEKDIKMDYIVSENDFMW</sequence>
<dbReference type="GO" id="GO:0030272">
    <property type="term" value="F:5-formyltetrahydrofolate cyclo-ligase activity"/>
    <property type="evidence" value="ECO:0007669"/>
    <property type="project" value="UniProtKB-EC"/>
</dbReference>
<dbReference type="InterPro" id="IPR002698">
    <property type="entry name" value="FTHF_cligase"/>
</dbReference>
<dbReference type="AlphaFoldDB" id="A0A840CTF0"/>
<dbReference type="EMBL" id="JACIEP010000005">
    <property type="protein sequence ID" value="MBB4035802.1"/>
    <property type="molecule type" value="Genomic_DNA"/>
</dbReference>
<dbReference type="Gene3D" id="3.40.50.10420">
    <property type="entry name" value="NagB/RpiA/CoA transferase-like"/>
    <property type="match status" value="1"/>
</dbReference>
<keyword evidence="6" id="KW-0436">Ligase</keyword>
<feature type="binding site" evidence="4">
    <location>
        <begin position="8"/>
        <end position="12"/>
    </location>
    <ligand>
        <name>ATP</name>
        <dbReference type="ChEBI" id="CHEBI:30616"/>
    </ligand>
</feature>
<dbReference type="PANTHER" id="PTHR23407">
    <property type="entry name" value="ATPASE INHIBITOR/5-FORMYLTETRAHYDROFOLATE CYCLO-LIGASE"/>
    <property type="match status" value="1"/>
</dbReference>
<dbReference type="PIRSF" id="PIRSF006806">
    <property type="entry name" value="FTHF_cligase"/>
    <property type="match status" value="1"/>
</dbReference>
<keyword evidence="5" id="KW-0460">Magnesium</keyword>
<organism evidence="6 7">
    <name type="scientific">Dysgonomonas hofstadii</name>
    <dbReference type="NCBI Taxonomy" id="637886"/>
    <lineage>
        <taxon>Bacteria</taxon>
        <taxon>Pseudomonadati</taxon>
        <taxon>Bacteroidota</taxon>
        <taxon>Bacteroidia</taxon>
        <taxon>Bacteroidales</taxon>
        <taxon>Dysgonomonadaceae</taxon>
        <taxon>Dysgonomonas</taxon>
    </lineage>
</organism>
<comment type="catalytic activity">
    <reaction evidence="5">
        <text>(6S)-5-formyl-5,6,7,8-tetrahydrofolate + ATP = (6R)-5,10-methenyltetrahydrofolate + ADP + phosphate</text>
        <dbReference type="Rhea" id="RHEA:10488"/>
        <dbReference type="ChEBI" id="CHEBI:30616"/>
        <dbReference type="ChEBI" id="CHEBI:43474"/>
        <dbReference type="ChEBI" id="CHEBI:57455"/>
        <dbReference type="ChEBI" id="CHEBI:57457"/>
        <dbReference type="ChEBI" id="CHEBI:456216"/>
        <dbReference type="EC" id="6.3.3.2"/>
    </reaction>
</comment>
<keyword evidence="5" id="KW-0479">Metal-binding</keyword>
<evidence type="ECO:0000256" key="3">
    <source>
        <dbReference type="ARBA" id="ARBA00022840"/>
    </source>
</evidence>
<evidence type="ECO:0000313" key="6">
    <source>
        <dbReference type="EMBL" id="MBB4035802.1"/>
    </source>
</evidence>
<reference evidence="6 7" key="1">
    <citation type="submission" date="2020-08" db="EMBL/GenBank/DDBJ databases">
        <title>Genomic Encyclopedia of Type Strains, Phase IV (KMG-IV): sequencing the most valuable type-strain genomes for metagenomic binning, comparative biology and taxonomic classification.</title>
        <authorList>
            <person name="Goeker M."/>
        </authorList>
    </citation>
    <scope>NUCLEOTIDE SEQUENCE [LARGE SCALE GENOMIC DNA]</scope>
    <source>
        <strain evidence="6 7">DSM 104969</strain>
    </source>
</reference>
<keyword evidence="3 4" id="KW-0067">ATP-binding</keyword>
<dbReference type="GO" id="GO:0035999">
    <property type="term" value="P:tetrahydrofolate interconversion"/>
    <property type="evidence" value="ECO:0007669"/>
    <property type="project" value="TreeGrafter"/>
</dbReference>
<evidence type="ECO:0000256" key="5">
    <source>
        <dbReference type="RuleBase" id="RU361279"/>
    </source>
</evidence>
<name>A0A840CTF0_9BACT</name>
<proteinExistence type="inferred from homology"/>
<evidence type="ECO:0000256" key="4">
    <source>
        <dbReference type="PIRSR" id="PIRSR006806-1"/>
    </source>
</evidence>
<dbReference type="PANTHER" id="PTHR23407:SF1">
    <property type="entry name" value="5-FORMYLTETRAHYDROFOLATE CYCLO-LIGASE"/>
    <property type="match status" value="1"/>
</dbReference>
<dbReference type="Pfam" id="PF01812">
    <property type="entry name" value="5-FTHF_cyc-lig"/>
    <property type="match status" value="1"/>
</dbReference>
<evidence type="ECO:0000313" key="7">
    <source>
        <dbReference type="Proteomes" id="UP000555103"/>
    </source>
</evidence>
<gene>
    <name evidence="6" type="ORF">GGR21_001697</name>
</gene>
<dbReference type="EC" id="6.3.3.2" evidence="5"/>
<comment type="cofactor">
    <cofactor evidence="5">
        <name>Mg(2+)</name>
        <dbReference type="ChEBI" id="CHEBI:18420"/>
    </cofactor>
</comment>
<accession>A0A840CTF0</accession>